<organism evidence="7 8">
    <name type="scientific">Streptomyces filamentosus NRRL 15998</name>
    <dbReference type="NCBI Taxonomy" id="457431"/>
    <lineage>
        <taxon>Bacteria</taxon>
        <taxon>Bacillati</taxon>
        <taxon>Actinomycetota</taxon>
        <taxon>Actinomycetes</taxon>
        <taxon>Kitasatosporales</taxon>
        <taxon>Streptomycetaceae</taxon>
        <taxon>Streptomyces</taxon>
    </lineage>
</organism>
<evidence type="ECO:0000313" key="7">
    <source>
        <dbReference type="EMBL" id="EFE79233.2"/>
    </source>
</evidence>
<dbReference type="PANTHER" id="PTHR38096">
    <property type="entry name" value="ENTEROBACTIN SYNTHASE COMPONENT D"/>
    <property type="match status" value="1"/>
</dbReference>
<accession>D6AIH8</accession>
<proteinExistence type="predicted"/>
<feature type="binding site" evidence="2">
    <location>
        <position position="137"/>
    </location>
    <ligand>
        <name>CoA</name>
        <dbReference type="ChEBI" id="CHEBI:57287"/>
    </ligand>
</feature>
<sequence length="330" mass="35713">MVRHRTDRRLAPPLQRHRRGLRPPPHPPYDLVRRGALRGGIHRLPQGVAQAGAPARPAAADPPVRGRARPAGGGRDRTVRTAAHHRRRLVIELLLPADVSSAATRAETVPDGTLFPEEEALIAKSVAKRRNDFATARACARRAMAGLGLPPVPVLHGHRGRPLWPEGIVGTLTHCTGYRAAALARATDVLSLGIDAEPHGPLPTGVRELVTLPAERERIGPPAPEGTGEIHWDRILFSAKESVFKTWYPVTGVELDFVEADLTFHRTDTPSPGSGDGSPGPAAAEGTFTARLLLTDPALPTTLHGRWRVEDEIVATAVLVRPDWRERDGM</sequence>
<feature type="domain" description="4'-phosphopantetheinyl transferase" evidence="5">
    <location>
        <begin position="191"/>
        <end position="272"/>
    </location>
</feature>
<dbReference type="SUPFAM" id="SSF56214">
    <property type="entry name" value="4'-phosphopantetheinyl transferase"/>
    <property type="match status" value="1"/>
</dbReference>
<dbReference type="InterPro" id="IPR003542">
    <property type="entry name" value="Enbac_synth_compD-like"/>
</dbReference>
<dbReference type="InterPro" id="IPR041354">
    <property type="entry name" value="4PPT_N"/>
</dbReference>
<reference evidence="8" key="2">
    <citation type="submission" date="2008-12" db="EMBL/GenBank/DDBJ databases">
        <title>Annotation of Streptomyces roseosporus strain NRRL 15998.</title>
        <authorList>
            <consortium name="The Broad Institute Genome Sequencing Platform"/>
            <consortium name="Broad Institute Microbial Sequencing Center"/>
            <person name="Fischbach M."/>
            <person name="Ward D."/>
            <person name="Young S."/>
            <person name="Kodira C.D."/>
            <person name="Zeng Q."/>
            <person name="Koehrsen M."/>
            <person name="Godfrey P."/>
            <person name="Alvarado L."/>
            <person name="Berlin A.M."/>
            <person name="Borenstein D."/>
            <person name="Chen Z."/>
            <person name="Engels R."/>
            <person name="Freedman E."/>
            <person name="Gellesch M."/>
            <person name="Goldberg J."/>
            <person name="Griggs A."/>
            <person name="Gujja S."/>
            <person name="Heiman D.I."/>
            <person name="Hepburn T.A."/>
            <person name="Howarth C."/>
            <person name="Jen D."/>
            <person name="Larson L."/>
            <person name="Lewis B."/>
            <person name="Mehta T."/>
            <person name="Park D."/>
            <person name="Pearson M."/>
            <person name="Roberts A."/>
            <person name="Saif S."/>
            <person name="Shea T.D."/>
            <person name="Shenoy N."/>
            <person name="Sisk P."/>
            <person name="Stolte C."/>
            <person name="Sykes S.N."/>
            <person name="Walk T."/>
            <person name="White J."/>
            <person name="Yandava C."/>
            <person name="Straight P."/>
            <person name="Clardy J."/>
            <person name="Hung D."/>
            <person name="Kolter R."/>
            <person name="Mekalanos J."/>
            <person name="Walker S."/>
            <person name="Walsh C.T."/>
            <person name="Wieland B.L.C."/>
            <person name="Ilzarbe M."/>
            <person name="Galagan J."/>
            <person name="Nusbaum C."/>
            <person name="Birren B."/>
        </authorList>
    </citation>
    <scope>NUCLEOTIDE SEQUENCE [LARGE SCALE GENOMIC DNA]</scope>
    <source>
        <strain evidence="8">NRRL 15998</strain>
    </source>
</reference>
<protein>
    <submittedName>
        <fullName evidence="7">Phosphopantetheinyl transferase PptA</fullName>
    </submittedName>
</protein>
<feature type="binding site" evidence="2">
    <location>
        <position position="129"/>
    </location>
    <ligand>
        <name>CoA</name>
        <dbReference type="ChEBI" id="CHEBI:57287"/>
    </ligand>
</feature>
<feature type="compositionally biased region" description="Low complexity" evidence="4">
    <location>
        <begin position="46"/>
        <end position="65"/>
    </location>
</feature>
<keyword evidence="3" id="KW-0479">Metal-binding</keyword>
<evidence type="ECO:0000256" key="1">
    <source>
        <dbReference type="ARBA" id="ARBA00022679"/>
    </source>
</evidence>
<feature type="binding site" evidence="3">
    <location>
        <position position="196"/>
    </location>
    <ligand>
        <name>Mg(2+)</name>
        <dbReference type="ChEBI" id="CHEBI:18420"/>
    </ligand>
</feature>
<feature type="binding site" evidence="3">
    <location>
        <position position="195"/>
    </location>
    <ligand>
        <name>Mg(2+)</name>
        <dbReference type="ChEBI" id="CHEBI:18420"/>
    </ligand>
</feature>
<dbReference type="Proteomes" id="UP000003986">
    <property type="component" value="Unassembled WGS sequence"/>
</dbReference>
<feature type="binding site" evidence="2">
    <location>
        <position position="195"/>
    </location>
    <ligand>
        <name>CoA</name>
        <dbReference type="ChEBI" id="CHEBI:57287"/>
    </ligand>
</feature>
<evidence type="ECO:0000259" key="6">
    <source>
        <dbReference type="Pfam" id="PF17837"/>
    </source>
</evidence>
<dbReference type="Pfam" id="PF01648">
    <property type="entry name" value="ACPS"/>
    <property type="match status" value="1"/>
</dbReference>
<feature type="region of interest" description="Disordered" evidence="4">
    <location>
        <begin position="46"/>
        <end position="80"/>
    </location>
</feature>
<reference evidence="8" key="1">
    <citation type="submission" date="2008-10" db="EMBL/GenBank/DDBJ databases">
        <authorList>
            <person name="Molnar K."/>
        </authorList>
    </citation>
    <scope>NUCLEOTIDE SEQUENCE [LARGE SCALE GENOMIC DNA]</scope>
    <source>
        <strain evidence="8">NRRL 15998</strain>
    </source>
</reference>
<keyword evidence="3" id="KW-0460">Magnesium</keyword>
<feature type="binding site" evidence="3">
    <location>
        <position position="197"/>
    </location>
    <ligand>
        <name>Mg(2+)</name>
        <dbReference type="ChEBI" id="CHEBI:18420"/>
    </ligand>
</feature>
<evidence type="ECO:0000256" key="2">
    <source>
        <dbReference type="PIRSR" id="PIRSR603542-1"/>
    </source>
</evidence>
<feature type="binding site" evidence="2">
    <location>
        <begin position="173"/>
        <end position="174"/>
    </location>
    <ligand>
        <name>CoA</name>
        <dbReference type="ChEBI" id="CHEBI:57287"/>
    </ligand>
</feature>
<evidence type="ECO:0000313" key="8">
    <source>
        <dbReference type="Proteomes" id="UP000003986"/>
    </source>
</evidence>
<feature type="binding site" evidence="2">
    <location>
        <position position="245"/>
    </location>
    <ligand>
        <name>CoA</name>
        <dbReference type="ChEBI" id="CHEBI:57287"/>
    </ligand>
</feature>
<dbReference type="Pfam" id="PF17837">
    <property type="entry name" value="4PPT_N"/>
    <property type="match status" value="1"/>
</dbReference>
<feature type="region of interest" description="Disordered" evidence="4">
    <location>
        <begin position="1"/>
        <end position="29"/>
    </location>
</feature>
<dbReference type="EMBL" id="DS999644">
    <property type="protein sequence ID" value="EFE79233.2"/>
    <property type="molecule type" value="Genomic_DNA"/>
</dbReference>
<dbReference type="GO" id="GO:0008897">
    <property type="term" value="F:holo-[acyl-carrier-protein] synthase activity"/>
    <property type="evidence" value="ECO:0007669"/>
    <property type="project" value="InterPro"/>
</dbReference>
<dbReference type="InterPro" id="IPR037143">
    <property type="entry name" value="4-PPantetheinyl_Trfase_dom_sf"/>
</dbReference>
<evidence type="ECO:0000256" key="4">
    <source>
        <dbReference type="SAM" id="MobiDB-lite"/>
    </source>
</evidence>
<dbReference type="AlphaFoldDB" id="D6AIH8"/>
<dbReference type="GO" id="GO:0005886">
    <property type="term" value="C:plasma membrane"/>
    <property type="evidence" value="ECO:0007669"/>
    <property type="project" value="TreeGrafter"/>
</dbReference>
<dbReference type="PANTHER" id="PTHR38096:SF1">
    <property type="entry name" value="ENTEROBACTIN SYNTHASE COMPONENT D"/>
    <property type="match status" value="1"/>
</dbReference>
<dbReference type="GO" id="GO:0000287">
    <property type="term" value="F:magnesium ion binding"/>
    <property type="evidence" value="ECO:0007669"/>
    <property type="project" value="InterPro"/>
</dbReference>
<dbReference type="GO" id="GO:0009366">
    <property type="term" value="C:enterobactin synthetase complex"/>
    <property type="evidence" value="ECO:0007669"/>
    <property type="project" value="InterPro"/>
</dbReference>
<name>D6AIH8_STRFL</name>
<gene>
    <name evidence="7" type="ORF">SSGG_06600</name>
</gene>
<evidence type="ECO:0000256" key="3">
    <source>
        <dbReference type="PIRSR" id="PIRSR603542-2"/>
    </source>
</evidence>
<dbReference type="GO" id="GO:0009239">
    <property type="term" value="P:enterobactin biosynthetic process"/>
    <property type="evidence" value="ECO:0007669"/>
    <property type="project" value="InterPro"/>
</dbReference>
<feature type="domain" description="4'-phosphopantetheinyl transferase N-terminal" evidence="6">
    <location>
        <begin position="117"/>
        <end position="184"/>
    </location>
</feature>
<comment type="cofactor">
    <cofactor evidence="3">
        <name>Mg(2+)</name>
        <dbReference type="ChEBI" id="CHEBI:18420"/>
    </cofactor>
</comment>
<keyword evidence="1 7" id="KW-0808">Transferase</keyword>
<dbReference type="InterPro" id="IPR008278">
    <property type="entry name" value="4-PPantetheinyl_Trfase_dom"/>
</dbReference>
<dbReference type="PRINTS" id="PR01399">
    <property type="entry name" value="ENTSNTHTASED"/>
</dbReference>
<feature type="binding site" evidence="2">
    <location>
        <position position="255"/>
    </location>
    <ligand>
        <name>CoA</name>
        <dbReference type="ChEBI" id="CHEBI:57287"/>
    </ligand>
</feature>
<feature type="binding site" evidence="2">
    <location>
        <position position="241"/>
    </location>
    <ligand>
        <name>CoA</name>
        <dbReference type="ChEBI" id="CHEBI:57287"/>
    </ligand>
</feature>
<evidence type="ECO:0000259" key="5">
    <source>
        <dbReference type="Pfam" id="PF01648"/>
    </source>
</evidence>